<evidence type="ECO:0000313" key="2">
    <source>
        <dbReference type="Proteomes" id="UP001234787"/>
    </source>
</evidence>
<sequence>MLVSSSPLYSSCLVNMGTRSMYGDSGSGPSLPFHIPPLDSVPDGKVLFHPNLLTPKAAVRWADILCLASPPRPLTPLNISPLDTGVIASDQTVPLLTSSEDYPPLSMAEKGKGIDCCSITGPIQPSIRQKKKSVRSKLVWQGNGIEKELTGLIYVTCL</sequence>
<dbReference type="AlphaFoldDB" id="A0AAD3NRV0"/>
<dbReference type="Proteomes" id="UP001234787">
    <property type="component" value="Unassembled WGS sequence"/>
</dbReference>
<gene>
    <name evidence="1" type="ORF">SUGI_1226300</name>
</gene>
<reference evidence="1" key="1">
    <citation type="submission" date="2022-12" db="EMBL/GenBank/DDBJ databases">
        <title>Chromosome-Level Genome Assembly of Japanese Cedar (Cryptomeriajaponica D. Don).</title>
        <authorList>
            <person name="Fujino T."/>
            <person name="Yamaguchi K."/>
            <person name="Yokoyama T."/>
            <person name="Hamanaka T."/>
            <person name="Harazono Y."/>
            <person name="Kamada H."/>
            <person name="Kobayashi W."/>
            <person name="Ujino-Ihara T."/>
            <person name="Uchiyama K."/>
            <person name="Matsumoto A."/>
            <person name="Izuno A."/>
            <person name="Tsumura Y."/>
            <person name="Toyoda A."/>
            <person name="Shigenobu S."/>
            <person name="Moriguchi Y."/>
            <person name="Ueno S."/>
            <person name="Kasahara M."/>
        </authorList>
    </citation>
    <scope>NUCLEOTIDE SEQUENCE</scope>
</reference>
<comment type="caution">
    <text evidence="1">The sequence shown here is derived from an EMBL/GenBank/DDBJ whole genome shotgun (WGS) entry which is preliminary data.</text>
</comment>
<organism evidence="1 2">
    <name type="scientific">Cryptomeria japonica</name>
    <name type="common">Japanese cedar</name>
    <name type="synonym">Cupressus japonica</name>
    <dbReference type="NCBI Taxonomy" id="3369"/>
    <lineage>
        <taxon>Eukaryota</taxon>
        <taxon>Viridiplantae</taxon>
        <taxon>Streptophyta</taxon>
        <taxon>Embryophyta</taxon>
        <taxon>Tracheophyta</taxon>
        <taxon>Spermatophyta</taxon>
        <taxon>Pinopsida</taxon>
        <taxon>Pinidae</taxon>
        <taxon>Conifers II</taxon>
        <taxon>Cupressales</taxon>
        <taxon>Cupressaceae</taxon>
        <taxon>Cryptomeria</taxon>
    </lineage>
</organism>
<dbReference type="EMBL" id="BSEH01000022">
    <property type="protein sequence ID" value="GLJ56502.1"/>
    <property type="molecule type" value="Genomic_DNA"/>
</dbReference>
<proteinExistence type="predicted"/>
<keyword evidence="2" id="KW-1185">Reference proteome</keyword>
<accession>A0AAD3NRV0</accession>
<protein>
    <submittedName>
        <fullName evidence="1">Uncharacterized protein</fullName>
    </submittedName>
</protein>
<evidence type="ECO:0000313" key="1">
    <source>
        <dbReference type="EMBL" id="GLJ56502.1"/>
    </source>
</evidence>
<name>A0AAD3NRV0_CRYJA</name>